<dbReference type="InterPro" id="IPR008999">
    <property type="entry name" value="Actin-crosslinking"/>
</dbReference>
<comment type="caution">
    <text evidence="3">The sequence shown here is derived from an EMBL/GenBank/DDBJ whole genome shotgun (WGS) entry which is preliminary data.</text>
</comment>
<proteinExistence type="predicted"/>
<dbReference type="RefSeq" id="WP_157624014.1">
    <property type="nucleotide sequence ID" value="NZ_JBHEZZ010000021.1"/>
</dbReference>
<dbReference type="Pfam" id="PF22124">
    <property type="entry name" value="Glyco_hydro_95_cat"/>
    <property type="match status" value="1"/>
</dbReference>
<keyword evidence="4" id="KW-1185">Reference proteome</keyword>
<dbReference type="EMBL" id="JBHEZZ010000021">
    <property type="protein sequence ID" value="MFC1405484.1"/>
    <property type="molecule type" value="Genomic_DNA"/>
</dbReference>
<dbReference type="PANTHER" id="PTHR31084:SF0">
    <property type="entry name" value="ALPHA-L-FUCOSIDASE 2"/>
    <property type="match status" value="1"/>
</dbReference>
<dbReference type="InterPro" id="IPR054363">
    <property type="entry name" value="GH95_cat"/>
</dbReference>
<dbReference type="SUPFAM" id="SSF48208">
    <property type="entry name" value="Six-hairpin glycosidases"/>
    <property type="match status" value="1"/>
</dbReference>
<protein>
    <recommendedName>
        <fullName evidence="2">Glycosyl hydrolase family 95 catalytic domain-containing protein</fullName>
    </recommendedName>
</protein>
<dbReference type="InterPro" id="IPR012341">
    <property type="entry name" value="6hp_glycosidase-like_sf"/>
</dbReference>
<dbReference type="Gene3D" id="2.80.10.50">
    <property type="match status" value="1"/>
</dbReference>
<evidence type="ECO:0000256" key="1">
    <source>
        <dbReference type="SAM" id="MobiDB-lite"/>
    </source>
</evidence>
<dbReference type="Gene3D" id="1.50.10.10">
    <property type="match status" value="1"/>
</dbReference>
<name>A0ABV6UVI6_9ACTN</name>
<dbReference type="PANTHER" id="PTHR31084">
    <property type="entry name" value="ALPHA-L-FUCOSIDASE 2"/>
    <property type="match status" value="1"/>
</dbReference>
<organism evidence="3 4">
    <name type="scientific">Streptacidiphilus cavernicola</name>
    <dbReference type="NCBI Taxonomy" id="3342716"/>
    <lineage>
        <taxon>Bacteria</taxon>
        <taxon>Bacillati</taxon>
        <taxon>Actinomycetota</taxon>
        <taxon>Actinomycetes</taxon>
        <taxon>Kitasatosporales</taxon>
        <taxon>Streptomycetaceae</taxon>
        <taxon>Streptacidiphilus</taxon>
    </lineage>
</organism>
<dbReference type="Proteomes" id="UP001592528">
    <property type="component" value="Unassembled WGS sequence"/>
</dbReference>
<evidence type="ECO:0000313" key="3">
    <source>
        <dbReference type="EMBL" id="MFC1405484.1"/>
    </source>
</evidence>
<dbReference type="InterPro" id="IPR008928">
    <property type="entry name" value="6-hairpin_glycosidase_sf"/>
</dbReference>
<feature type="region of interest" description="Disordered" evidence="1">
    <location>
        <begin position="558"/>
        <end position="578"/>
    </location>
</feature>
<evidence type="ECO:0000313" key="4">
    <source>
        <dbReference type="Proteomes" id="UP001592528"/>
    </source>
</evidence>
<gene>
    <name evidence="3" type="ORF">ACEZDJ_29780</name>
</gene>
<dbReference type="SUPFAM" id="SSF50405">
    <property type="entry name" value="Actin-crosslinking proteins"/>
    <property type="match status" value="1"/>
</dbReference>
<sequence>MSPARSPRRPRARVLTALLLSLVLPGLGLLFPGAAARAATSTTAWQNGGFSLDTANVVRRSDIVLGKANTSPTQFVPLGNGTLGAAVWAANGFTAQLNRSDTFPDRKSPGQLVIPGLSRLTGAADFSGYLDPYDGMLHESGGGMTLTAYVRADTAQLVVDVTGADPNSTQTAQVKLWSGRSPSAQASGATATLAETWVDNSGQGASGQTFGSLAGVSAGGRNVSASDPDSLTAQVSFNPNTDGSFRVIVAAPAWTGGDALGTANSVINGDTTKAASALTTPHLSWWHTYWSTAGLIKISSADGSGEYVENLRTLYLYDAAAERGGSVPGSQAGVADLFNFSQDHQDWFPAGYWFWNLRMQVQANLSAGESSLNDPVLNLYESNVNAITSWTSSKVPGKQGLCVPETMRFNGNGYYSGGESNASCDSTIAPSYNSLTFTSGAEIALWVWQEYLATDNLSLLSNDYPLISGSARFLLSAATTGSDGLLHTQANAHETQWNVTDPTTDIVAMQALFPVAVKAAQTLGVDSALVTQLNAAIPKIPQLPRTDTGTQTQLLTASSDAGGSDMIGLSTQPTATRHNSENLGLEAVWPYNLIGDNGTLTALAKRTYTSRSYVNGNDWSNDALDAARLGLSGEVKNDLLAATKSYQAYPSGLASFTGSAASEPYIEQSGVLAAAVSEALVQDYDGLLRIAPAWPTDWTGEGTVYIQHNTKVDVQVSNGTASTVAIVSGGNAPVTMRSPWPGQAVTVVDGSTGATVLASQTNATFTFQTQNGKSYLVEPTASPTTSLPFASVSGSPATAAKHLGNVSIGLDRATTTSPVISLRAHANGLIVTADNAGAAPLLAKNTAIGTWEQFDEIDEGNGNIALRSHVNNEYVCADNAGASPLIANRTAVGTWETFNLIHNSDGSISLRSLANNEIVTAENAGASPLIANRTAIGPWEEFDLILD</sequence>
<feature type="domain" description="Glycosyl hydrolase family 95 catalytic" evidence="2">
    <location>
        <begin position="433"/>
        <end position="622"/>
    </location>
</feature>
<dbReference type="CDD" id="cd00257">
    <property type="entry name" value="beta-trefoil_FSCN-like"/>
    <property type="match status" value="1"/>
</dbReference>
<accession>A0ABV6UVI6</accession>
<reference evidence="3 4" key="1">
    <citation type="submission" date="2024-09" db="EMBL/GenBank/DDBJ databases">
        <authorList>
            <person name="Lee S.D."/>
        </authorList>
    </citation>
    <scope>NUCLEOTIDE SEQUENCE [LARGE SCALE GENOMIC DNA]</scope>
    <source>
        <strain evidence="3 4">N1-5</strain>
    </source>
</reference>
<evidence type="ECO:0000259" key="2">
    <source>
        <dbReference type="Pfam" id="PF22124"/>
    </source>
</evidence>